<dbReference type="InterPro" id="IPR005312">
    <property type="entry name" value="DUF1759"/>
</dbReference>
<dbReference type="PANTHER" id="PTHR22954:SF3">
    <property type="entry name" value="PROTEIN CBG08539"/>
    <property type="match status" value="1"/>
</dbReference>
<reference evidence="1" key="1">
    <citation type="journal article" date="2014" name="PLoS ONE">
        <title>Transcriptome-Based Identification of ABC Transporters in the Western Tarnished Plant Bug Lygus hesperus.</title>
        <authorList>
            <person name="Hull J.J."/>
            <person name="Chaney K."/>
            <person name="Geib S.M."/>
            <person name="Fabrick J.A."/>
            <person name="Brent C.S."/>
            <person name="Walsh D."/>
            <person name="Lavine L.C."/>
        </authorList>
    </citation>
    <scope>NUCLEOTIDE SEQUENCE</scope>
</reference>
<dbReference type="Pfam" id="PF03564">
    <property type="entry name" value="DUF1759"/>
    <property type="match status" value="1"/>
</dbReference>
<protein>
    <submittedName>
        <fullName evidence="1">Uncharacterized protein</fullName>
    </submittedName>
</protein>
<reference evidence="1" key="2">
    <citation type="submission" date="2014-07" db="EMBL/GenBank/DDBJ databases">
        <authorList>
            <person name="Hull J."/>
        </authorList>
    </citation>
    <scope>NUCLEOTIDE SEQUENCE</scope>
</reference>
<name>A0A0A9WSD0_LYGHE</name>
<proteinExistence type="predicted"/>
<organism evidence="1">
    <name type="scientific">Lygus hesperus</name>
    <name type="common">Western plant bug</name>
    <dbReference type="NCBI Taxonomy" id="30085"/>
    <lineage>
        <taxon>Eukaryota</taxon>
        <taxon>Metazoa</taxon>
        <taxon>Ecdysozoa</taxon>
        <taxon>Arthropoda</taxon>
        <taxon>Hexapoda</taxon>
        <taxon>Insecta</taxon>
        <taxon>Pterygota</taxon>
        <taxon>Neoptera</taxon>
        <taxon>Paraneoptera</taxon>
        <taxon>Hemiptera</taxon>
        <taxon>Heteroptera</taxon>
        <taxon>Panheteroptera</taxon>
        <taxon>Cimicomorpha</taxon>
        <taxon>Miridae</taxon>
        <taxon>Mirini</taxon>
        <taxon>Lygus</taxon>
    </lineage>
</organism>
<dbReference type="EMBL" id="GBHO01032920">
    <property type="protein sequence ID" value="JAG10684.1"/>
    <property type="molecule type" value="Transcribed_RNA"/>
</dbReference>
<dbReference type="PANTHER" id="PTHR22954">
    <property type="entry name" value="RETROVIRAL PROTEASE-RELATED"/>
    <property type="match status" value="1"/>
</dbReference>
<dbReference type="AlphaFoldDB" id="A0A0A9WSD0"/>
<feature type="non-terminal residue" evidence="1">
    <location>
        <position position="1"/>
    </location>
</feature>
<gene>
    <name evidence="1" type="ORF">CM83_6787</name>
</gene>
<accession>A0A0A9WSD0</accession>
<feature type="non-terminal residue" evidence="1">
    <location>
        <position position="248"/>
    </location>
</feature>
<sequence length="248" mass="28192">KTSEFPSPTESAKTVNIQRYYYEANTNFEKLNKSNPQLVSSLNRSFLNESTSHKKLPVINVPHFNGDILGWPKFRDIYLSLVHKDDSLSPSIKFQYLKSSLRGPAASAVAGFSVEDDKNYQLAWKAVTQAFDNKRVLASAYLNQILSFKPMQGRATVESFKLFKSQVADSVNAFKLLNITNESDFILFHLSARYLDPLSREQFEIAYKDKPFPLFKHLDAFVNERSLALQLSSDVGNPNKFNEPHENG</sequence>
<evidence type="ECO:0000313" key="1">
    <source>
        <dbReference type="EMBL" id="JAG10684.1"/>
    </source>
</evidence>